<dbReference type="CDD" id="cd00755">
    <property type="entry name" value="YgdL_like"/>
    <property type="match status" value="1"/>
</dbReference>
<keyword evidence="1" id="KW-1133">Transmembrane helix</keyword>
<dbReference type="GO" id="GO:0005741">
    <property type="term" value="C:mitochondrial outer membrane"/>
    <property type="evidence" value="ECO:0007669"/>
    <property type="project" value="TreeGrafter"/>
</dbReference>
<dbReference type="OrthoDB" id="10265862at2759"/>
<gene>
    <name evidence="3" type="ORF">AX774_g2784</name>
</gene>
<feature type="transmembrane region" description="Helical" evidence="1">
    <location>
        <begin position="20"/>
        <end position="41"/>
    </location>
</feature>
<evidence type="ECO:0000256" key="1">
    <source>
        <dbReference type="SAM" id="Phobius"/>
    </source>
</evidence>
<dbReference type="AlphaFoldDB" id="A0A1R1PRX9"/>
<dbReference type="GO" id="GO:0008641">
    <property type="term" value="F:ubiquitin-like modifier activating enzyme activity"/>
    <property type="evidence" value="ECO:0007669"/>
    <property type="project" value="InterPro"/>
</dbReference>
<organism evidence="3 4">
    <name type="scientific">Zancudomyces culisetae</name>
    <name type="common">Gut fungus</name>
    <name type="synonym">Smittium culisetae</name>
    <dbReference type="NCBI Taxonomy" id="1213189"/>
    <lineage>
        <taxon>Eukaryota</taxon>
        <taxon>Fungi</taxon>
        <taxon>Fungi incertae sedis</taxon>
        <taxon>Zoopagomycota</taxon>
        <taxon>Kickxellomycotina</taxon>
        <taxon>Harpellomycetes</taxon>
        <taxon>Harpellales</taxon>
        <taxon>Legeriomycetaceae</taxon>
        <taxon>Zancudomyces</taxon>
    </lineage>
</organism>
<dbReference type="Proteomes" id="UP000188320">
    <property type="component" value="Unassembled WGS sequence"/>
</dbReference>
<reference evidence="4" key="1">
    <citation type="submission" date="2017-01" db="EMBL/GenBank/DDBJ databases">
        <authorList>
            <person name="Wang Y."/>
            <person name="White M."/>
            <person name="Kvist S."/>
            <person name="Moncalvo J.-M."/>
        </authorList>
    </citation>
    <scope>NUCLEOTIDE SEQUENCE [LARGE SCALE GENOMIC DNA]</scope>
    <source>
        <strain evidence="4">COL-18-3</strain>
    </source>
</reference>
<keyword evidence="1" id="KW-0812">Transmembrane</keyword>
<dbReference type="SUPFAM" id="SSF69572">
    <property type="entry name" value="Activating enzymes of the ubiquitin-like proteins"/>
    <property type="match status" value="1"/>
</dbReference>
<sequence>MASKLEELTTFLSKNNNAQLAIVAAAASVATLVTVFSIQGVQRKRRVRKLKEELGDFSDGIENMNQKFEPMLSSYDRDPSVSELFQKEYPNRIVDKKSVINLQSDEKELFSEQLARNKVFFGEEGLEKIMNSFVIVVGAGGVGSWAVMMLLRSGVQRIRIIDFDQVTLSSLNRHAVASRSDVGTPKTVVLQQYIQNIVPHALIDARVELFSIDNASELLSGNPDYVIDCIDNITTKLDLLKYCYDNNLRVISSMGSGMKSDPSRIQIADIGNTFEDPLSRSVRRQLKKMGIEQGIEVVYSTEKPGKVQLLPLSESQEESAEEFAVLPDFRVRIVPVLGKYLA</sequence>
<evidence type="ECO:0000313" key="3">
    <source>
        <dbReference type="EMBL" id="OMH83708.1"/>
    </source>
</evidence>
<name>A0A1R1PRX9_ZANCU</name>
<comment type="caution">
    <text evidence="3">The sequence shown here is derived from an EMBL/GenBank/DDBJ whole genome shotgun (WGS) entry which is preliminary data.</text>
</comment>
<dbReference type="InterPro" id="IPR045886">
    <property type="entry name" value="ThiF/MoeB/HesA"/>
</dbReference>
<dbReference type="Gene3D" id="3.40.50.720">
    <property type="entry name" value="NAD(P)-binding Rossmann-like Domain"/>
    <property type="match status" value="1"/>
</dbReference>
<dbReference type="Pfam" id="PF00899">
    <property type="entry name" value="ThiF"/>
    <property type="match status" value="1"/>
</dbReference>
<feature type="domain" description="THIF-type NAD/FAD binding fold" evidence="2">
    <location>
        <begin position="118"/>
        <end position="295"/>
    </location>
</feature>
<feature type="transmembrane region" description="Helical" evidence="1">
    <location>
        <begin position="133"/>
        <end position="151"/>
    </location>
</feature>
<dbReference type="InterPro" id="IPR035985">
    <property type="entry name" value="Ubiquitin-activating_enz"/>
</dbReference>
<dbReference type="InterPro" id="IPR000594">
    <property type="entry name" value="ThiF_NAD_FAD-bd"/>
</dbReference>
<dbReference type="PANTHER" id="PTHR43267:SF2">
    <property type="entry name" value="TRNA THREONYLCARBAMOYLADENOSINE DEHYDRATASE 1-RELATED"/>
    <property type="match status" value="1"/>
</dbReference>
<evidence type="ECO:0000259" key="2">
    <source>
        <dbReference type="Pfam" id="PF00899"/>
    </source>
</evidence>
<dbReference type="PANTHER" id="PTHR43267">
    <property type="entry name" value="TRNA THREONYLCARBAMOYLADENOSINE DEHYDRATASE"/>
    <property type="match status" value="1"/>
</dbReference>
<keyword evidence="1" id="KW-0472">Membrane</keyword>
<dbReference type="GO" id="GO:0061503">
    <property type="term" value="F:tRNA threonylcarbamoyladenosine dehydratase"/>
    <property type="evidence" value="ECO:0007669"/>
    <property type="project" value="TreeGrafter"/>
</dbReference>
<evidence type="ECO:0000313" key="4">
    <source>
        <dbReference type="Proteomes" id="UP000188320"/>
    </source>
</evidence>
<keyword evidence="4" id="KW-1185">Reference proteome</keyword>
<accession>A0A1R1PRX9</accession>
<protein>
    <submittedName>
        <fullName evidence="3">tRNA threonylcarbamoyladenosine dehydratase</fullName>
    </submittedName>
</protein>
<dbReference type="EMBL" id="LSSK01000327">
    <property type="protein sequence ID" value="OMH83708.1"/>
    <property type="molecule type" value="Genomic_DNA"/>
</dbReference>
<dbReference type="GO" id="GO:0061504">
    <property type="term" value="P:cyclic threonylcarbamoyladenosine biosynthetic process"/>
    <property type="evidence" value="ECO:0007669"/>
    <property type="project" value="TreeGrafter"/>
</dbReference>
<proteinExistence type="predicted"/>